<proteinExistence type="predicted"/>
<sequence>MKSIQSVGFRSNLLLYSIGYTISHTVIPKKCINSANLLIPGISFPFRKKISTAWSILIISITSVSRSLDASVLNLVIQFIFGLMSNCITLSHVHILRVKVFPRSPKFLGTPLLHI</sequence>
<evidence type="ECO:0000313" key="1">
    <source>
        <dbReference type="EMBL" id="JAE24097.1"/>
    </source>
</evidence>
<reference evidence="1" key="2">
    <citation type="journal article" date="2015" name="Data Brief">
        <title>Shoot transcriptome of the giant reed, Arundo donax.</title>
        <authorList>
            <person name="Barrero R.A."/>
            <person name="Guerrero F.D."/>
            <person name="Moolhuijzen P."/>
            <person name="Goolsby J.A."/>
            <person name="Tidwell J."/>
            <person name="Bellgard S.E."/>
            <person name="Bellgard M.I."/>
        </authorList>
    </citation>
    <scope>NUCLEOTIDE SEQUENCE</scope>
    <source>
        <tissue evidence="1">Shoot tissue taken approximately 20 cm above the soil surface</tissue>
    </source>
</reference>
<dbReference type="AlphaFoldDB" id="A0A0A9GI25"/>
<protein>
    <submittedName>
        <fullName evidence="1">Uncharacterized protein</fullName>
    </submittedName>
</protein>
<organism evidence="1">
    <name type="scientific">Arundo donax</name>
    <name type="common">Giant reed</name>
    <name type="synonym">Donax arundinaceus</name>
    <dbReference type="NCBI Taxonomy" id="35708"/>
    <lineage>
        <taxon>Eukaryota</taxon>
        <taxon>Viridiplantae</taxon>
        <taxon>Streptophyta</taxon>
        <taxon>Embryophyta</taxon>
        <taxon>Tracheophyta</taxon>
        <taxon>Spermatophyta</taxon>
        <taxon>Magnoliopsida</taxon>
        <taxon>Liliopsida</taxon>
        <taxon>Poales</taxon>
        <taxon>Poaceae</taxon>
        <taxon>PACMAD clade</taxon>
        <taxon>Arundinoideae</taxon>
        <taxon>Arundineae</taxon>
        <taxon>Arundo</taxon>
    </lineage>
</organism>
<reference evidence="1" key="1">
    <citation type="submission" date="2014-09" db="EMBL/GenBank/DDBJ databases">
        <authorList>
            <person name="Magalhaes I.L.F."/>
            <person name="Oliveira U."/>
            <person name="Santos F.R."/>
            <person name="Vidigal T.H.D.A."/>
            <person name="Brescovit A.D."/>
            <person name="Santos A.J."/>
        </authorList>
    </citation>
    <scope>NUCLEOTIDE SEQUENCE</scope>
    <source>
        <tissue evidence="1">Shoot tissue taken approximately 20 cm above the soil surface</tissue>
    </source>
</reference>
<accession>A0A0A9GI25</accession>
<dbReference type="EMBL" id="GBRH01173799">
    <property type="protein sequence ID" value="JAE24097.1"/>
    <property type="molecule type" value="Transcribed_RNA"/>
</dbReference>
<name>A0A0A9GI25_ARUDO</name>